<evidence type="ECO:0000256" key="6">
    <source>
        <dbReference type="ARBA" id="ARBA00022989"/>
    </source>
</evidence>
<feature type="transmembrane region" description="Helical" evidence="9">
    <location>
        <begin position="227"/>
        <end position="252"/>
    </location>
</feature>
<dbReference type="PANTHER" id="PTHR11795:SF450">
    <property type="entry name" value="ABC TRANSPORTER PERMEASE PROTEIN"/>
    <property type="match status" value="1"/>
</dbReference>
<dbReference type="PANTHER" id="PTHR11795">
    <property type="entry name" value="BRANCHED-CHAIN AMINO ACID TRANSPORT SYSTEM PERMEASE PROTEIN LIVH"/>
    <property type="match status" value="1"/>
</dbReference>
<evidence type="ECO:0000256" key="9">
    <source>
        <dbReference type="SAM" id="Phobius"/>
    </source>
</evidence>
<keyword evidence="4 9" id="KW-0812">Transmembrane</keyword>
<comment type="caution">
    <text evidence="10">The sequence shown here is derived from an EMBL/GenBank/DDBJ whole genome shotgun (WGS) entry which is preliminary data.</text>
</comment>
<proteinExistence type="inferred from homology"/>
<keyword evidence="7 9" id="KW-0472">Membrane</keyword>
<dbReference type="GO" id="GO:0022857">
    <property type="term" value="F:transmembrane transporter activity"/>
    <property type="evidence" value="ECO:0007669"/>
    <property type="project" value="InterPro"/>
</dbReference>
<dbReference type="Pfam" id="PF02653">
    <property type="entry name" value="BPD_transp_2"/>
    <property type="match status" value="1"/>
</dbReference>
<feature type="transmembrane region" description="Helical" evidence="9">
    <location>
        <begin position="264"/>
        <end position="282"/>
    </location>
</feature>
<feature type="transmembrane region" description="Helical" evidence="9">
    <location>
        <begin position="6"/>
        <end position="30"/>
    </location>
</feature>
<dbReference type="GO" id="GO:0006865">
    <property type="term" value="P:amino acid transport"/>
    <property type="evidence" value="ECO:0007669"/>
    <property type="project" value="UniProtKB-KW"/>
</dbReference>
<comment type="similarity">
    <text evidence="8">Belongs to the binding-protein-dependent transport system permease family. LivHM subfamily.</text>
</comment>
<dbReference type="CDD" id="cd06582">
    <property type="entry name" value="TM_PBP1_LivH_like"/>
    <property type="match status" value="1"/>
</dbReference>
<evidence type="ECO:0000256" key="5">
    <source>
        <dbReference type="ARBA" id="ARBA00022970"/>
    </source>
</evidence>
<keyword evidence="3" id="KW-1003">Cell membrane</keyword>
<feature type="transmembrane region" description="Helical" evidence="9">
    <location>
        <begin position="192"/>
        <end position="215"/>
    </location>
</feature>
<dbReference type="InterPro" id="IPR001851">
    <property type="entry name" value="ABC_transp_permease"/>
</dbReference>
<comment type="subcellular location">
    <subcellularLocation>
        <location evidence="1">Cell membrane</location>
        <topology evidence="1">Multi-pass membrane protein</topology>
    </subcellularLocation>
</comment>
<keyword evidence="5" id="KW-0029">Amino-acid transport</keyword>
<evidence type="ECO:0000256" key="4">
    <source>
        <dbReference type="ARBA" id="ARBA00022692"/>
    </source>
</evidence>
<evidence type="ECO:0000313" key="11">
    <source>
        <dbReference type="Proteomes" id="UP000318834"/>
    </source>
</evidence>
<feature type="transmembrane region" description="Helical" evidence="9">
    <location>
        <begin position="63"/>
        <end position="82"/>
    </location>
</feature>
<keyword evidence="2" id="KW-0813">Transport</keyword>
<evidence type="ECO:0000256" key="8">
    <source>
        <dbReference type="ARBA" id="ARBA00037998"/>
    </source>
</evidence>
<dbReference type="Proteomes" id="UP000318834">
    <property type="component" value="Unassembled WGS sequence"/>
</dbReference>
<feature type="transmembrane region" description="Helical" evidence="9">
    <location>
        <begin position="143"/>
        <end position="161"/>
    </location>
</feature>
<dbReference type="AlphaFoldDB" id="A0A537IL50"/>
<evidence type="ECO:0000256" key="1">
    <source>
        <dbReference type="ARBA" id="ARBA00004651"/>
    </source>
</evidence>
<dbReference type="GO" id="GO:0005886">
    <property type="term" value="C:plasma membrane"/>
    <property type="evidence" value="ECO:0007669"/>
    <property type="project" value="UniProtKB-SubCell"/>
</dbReference>
<keyword evidence="6 9" id="KW-1133">Transmembrane helix</keyword>
<protein>
    <submittedName>
        <fullName evidence="10">Branched-chain amino acid ABC transporter permease</fullName>
    </submittedName>
</protein>
<dbReference type="EMBL" id="VBAP01000098">
    <property type="protein sequence ID" value="TMI71867.1"/>
    <property type="molecule type" value="Genomic_DNA"/>
</dbReference>
<evidence type="ECO:0000313" key="10">
    <source>
        <dbReference type="EMBL" id="TMI71867.1"/>
    </source>
</evidence>
<evidence type="ECO:0000256" key="3">
    <source>
        <dbReference type="ARBA" id="ARBA00022475"/>
    </source>
</evidence>
<name>A0A537IL50_9BACT</name>
<evidence type="ECO:0000256" key="7">
    <source>
        <dbReference type="ARBA" id="ARBA00023136"/>
    </source>
</evidence>
<dbReference type="InterPro" id="IPR052157">
    <property type="entry name" value="BCAA_transport_permease"/>
</dbReference>
<gene>
    <name evidence="10" type="ORF">E6H05_11900</name>
</gene>
<evidence type="ECO:0000256" key="2">
    <source>
        <dbReference type="ARBA" id="ARBA00022448"/>
    </source>
</evidence>
<accession>A0A537IL50</accession>
<reference evidence="10 11" key="1">
    <citation type="journal article" date="2019" name="Nat. Microbiol.">
        <title>Mediterranean grassland soil C-N compound turnover is dependent on rainfall and depth, and is mediated by genomically divergent microorganisms.</title>
        <authorList>
            <person name="Diamond S."/>
            <person name="Andeer P.F."/>
            <person name="Li Z."/>
            <person name="Crits-Christoph A."/>
            <person name="Burstein D."/>
            <person name="Anantharaman K."/>
            <person name="Lane K.R."/>
            <person name="Thomas B.C."/>
            <person name="Pan C."/>
            <person name="Northen T.R."/>
            <person name="Banfield J.F."/>
        </authorList>
    </citation>
    <scope>NUCLEOTIDE SEQUENCE [LARGE SCALE GENOMIC DNA]</scope>
    <source>
        <strain evidence="10">NP_8</strain>
    </source>
</reference>
<feature type="transmembrane region" description="Helical" evidence="9">
    <location>
        <begin position="94"/>
        <end position="116"/>
    </location>
</feature>
<sequence length="298" mass="30615">MTLTQQIAQFLASGIINGTIYALLGLGLVAIHSATRVVNVAQGEFAALGALLASTLVTRGMPLSLAAAVAVGVAAAVGGGVYRTAIRPARDAGPLTLLIITIALHLSLKGLLLLVWGTDPHSLRPFTAGPPLRIAAAVVTRQSLWVIAVTTVVLVVLYVFFTRTILGKSLRACAVNPTAARLMGIRVERMSALAWMIAGALGGLAGVLIAPLTLATYDMGLILGLKGFVGAVIAGMASYPWTVAACILFGVVESLGAGLISSNYRDGIAFGVLIAALLWRALAALRGGLIISEEAAQE</sequence>
<organism evidence="10 11">
    <name type="scientific">Candidatus Segetimicrobium genomatis</name>
    <dbReference type="NCBI Taxonomy" id="2569760"/>
    <lineage>
        <taxon>Bacteria</taxon>
        <taxon>Bacillati</taxon>
        <taxon>Candidatus Sysuimicrobiota</taxon>
        <taxon>Candidatus Sysuimicrobiia</taxon>
        <taxon>Candidatus Sysuimicrobiales</taxon>
        <taxon>Candidatus Segetimicrobiaceae</taxon>
        <taxon>Candidatus Segetimicrobium</taxon>
    </lineage>
</organism>